<sequence length="151" mass="16882">MKISFEVDGEVMGMPRPRSTIVNGHVRVYETKESSENKAYIRMAYRDALQKAMPEVTTAARDELGYAVTIVIRKACPKSFSKKKRKAALAGELRPTTKPDLDNVAKTILDALNGVAWKDDSEITTLAITKRYSELSSASVLISWNDRRDDT</sequence>
<organism evidence="1 2">
    <name type="scientific">Candidatus Aphodenecus pullistercoris</name>
    <dbReference type="NCBI Taxonomy" id="2840669"/>
    <lineage>
        <taxon>Bacteria</taxon>
        <taxon>Pseudomonadati</taxon>
        <taxon>Spirochaetota</taxon>
        <taxon>Spirochaetia</taxon>
        <taxon>Spirochaetales</taxon>
        <taxon>Candidatus Aphodenecus</taxon>
    </lineage>
</organism>
<reference evidence="1" key="2">
    <citation type="journal article" date="2021" name="PeerJ">
        <title>Extensive microbial diversity within the chicken gut microbiome revealed by metagenomics and culture.</title>
        <authorList>
            <person name="Gilroy R."/>
            <person name="Ravi A."/>
            <person name="Getino M."/>
            <person name="Pursley I."/>
            <person name="Horton D.L."/>
            <person name="Alikhan N.F."/>
            <person name="Baker D."/>
            <person name="Gharbi K."/>
            <person name="Hall N."/>
            <person name="Watson M."/>
            <person name="Adriaenssens E.M."/>
            <person name="Foster-Nyarko E."/>
            <person name="Jarju S."/>
            <person name="Secka A."/>
            <person name="Antonio M."/>
            <person name="Oren A."/>
            <person name="Chaudhuri R.R."/>
            <person name="La Ragione R."/>
            <person name="Hildebrand F."/>
            <person name="Pallen M.J."/>
        </authorList>
    </citation>
    <scope>NUCLEOTIDE SEQUENCE</scope>
    <source>
        <strain evidence="1">11167</strain>
    </source>
</reference>
<dbReference type="Pfam" id="PF05866">
    <property type="entry name" value="RusA"/>
    <property type="match status" value="1"/>
</dbReference>
<evidence type="ECO:0000313" key="2">
    <source>
        <dbReference type="Proteomes" id="UP000823633"/>
    </source>
</evidence>
<dbReference type="GO" id="GO:0006310">
    <property type="term" value="P:DNA recombination"/>
    <property type="evidence" value="ECO:0007669"/>
    <property type="project" value="InterPro"/>
</dbReference>
<dbReference type="GO" id="GO:0006281">
    <property type="term" value="P:DNA repair"/>
    <property type="evidence" value="ECO:0007669"/>
    <property type="project" value="InterPro"/>
</dbReference>
<dbReference type="Proteomes" id="UP000823633">
    <property type="component" value="Unassembled WGS sequence"/>
</dbReference>
<comment type="caution">
    <text evidence="1">The sequence shown here is derived from an EMBL/GenBank/DDBJ whole genome shotgun (WGS) entry which is preliminary data.</text>
</comment>
<dbReference type="InterPro" id="IPR008822">
    <property type="entry name" value="Endonuclease_RusA-like"/>
</dbReference>
<reference evidence="1" key="1">
    <citation type="submission" date="2020-10" db="EMBL/GenBank/DDBJ databases">
        <authorList>
            <person name="Gilroy R."/>
        </authorList>
    </citation>
    <scope>NUCLEOTIDE SEQUENCE</scope>
    <source>
        <strain evidence="1">11167</strain>
    </source>
</reference>
<dbReference type="Gene3D" id="3.30.1330.70">
    <property type="entry name" value="Holliday junction resolvase RusA"/>
    <property type="match status" value="1"/>
</dbReference>
<proteinExistence type="predicted"/>
<dbReference type="InterPro" id="IPR036614">
    <property type="entry name" value="RusA-like_sf"/>
</dbReference>
<dbReference type="AlphaFoldDB" id="A0A9D9E717"/>
<name>A0A9D9E717_9SPIR</name>
<gene>
    <name evidence="1" type="ORF">IAC42_02420</name>
</gene>
<dbReference type="GO" id="GO:0000287">
    <property type="term" value="F:magnesium ion binding"/>
    <property type="evidence" value="ECO:0007669"/>
    <property type="project" value="InterPro"/>
</dbReference>
<dbReference type="EMBL" id="JADIMU010000016">
    <property type="protein sequence ID" value="MBO8442602.1"/>
    <property type="molecule type" value="Genomic_DNA"/>
</dbReference>
<accession>A0A9D9E717</accession>
<protein>
    <submittedName>
        <fullName evidence="1">RusA family crossover junction endodeoxyribonuclease</fullName>
    </submittedName>
</protein>
<evidence type="ECO:0000313" key="1">
    <source>
        <dbReference type="EMBL" id="MBO8442602.1"/>
    </source>
</evidence>
<dbReference type="SUPFAM" id="SSF103084">
    <property type="entry name" value="Holliday junction resolvase RusA"/>
    <property type="match status" value="1"/>
</dbReference>